<evidence type="ECO:0000313" key="2">
    <source>
        <dbReference type="EMBL" id="RAL64127.1"/>
    </source>
</evidence>
<evidence type="ECO:0000313" key="3">
    <source>
        <dbReference type="Proteomes" id="UP000249056"/>
    </source>
</evidence>
<evidence type="ECO:0000256" key="1">
    <source>
        <dbReference type="SAM" id="MobiDB-lite"/>
    </source>
</evidence>
<comment type="caution">
    <text evidence="2">The sequence shown here is derived from an EMBL/GenBank/DDBJ whole genome shotgun (WGS) entry which is preliminary data.</text>
</comment>
<dbReference type="Proteomes" id="UP000249056">
    <property type="component" value="Unassembled WGS sequence"/>
</dbReference>
<dbReference type="EMBL" id="QKRW01000016">
    <property type="protein sequence ID" value="RAL64127.1"/>
    <property type="molecule type" value="Genomic_DNA"/>
</dbReference>
<accession>A0A395IUZ2</accession>
<feature type="region of interest" description="Disordered" evidence="1">
    <location>
        <begin position="1"/>
        <end position="36"/>
    </location>
</feature>
<name>A0A395IUZ2_9HELO</name>
<proteinExistence type="predicted"/>
<organism evidence="2 3">
    <name type="scientific">Monilinia fructigena</name>
    <dbReference type="NCBI Taxonomy" id="38457"/>
    <lineage>
        <taxon>Eukaryota</taxon>
        <taxon>Fungi</taxon>
        <taxon>Dikarya</taxon>
        <taxon>Ascomycota</taxon>
        <taxon>Pezizomycotina</taxon>
        <taxon>Leotiomycetes</taxon>
        <taxon>Helotiales</taxon>
        <taxon>Sclerotiniaceae</taxon>
        <taxon>Monilinia</taxon>
    </lineage>
</organism>
<reference evidence="2 3" key="1">
    <citation type="submission" date="2018-06" db="EMBL/GenBank/DDBJ databases">
        <title>Genome Sequence of the Brown Rot Fungal Pathogen Monilinia fructigena.</title>
        <authorList>
            <person name="Landi L."/>
            <person name="De Miccolis Angelini R.M."/>
            <person name="Pollastro S."/>
            <person name="Abate D."/>
            <person name="Faretra F."/>
            <person name="Romanazzi G."/>
        </authorList>
    </citation>
    <scope>NUCLEOTIDE SEQUENCE [LARGE SCALE GENOMIC DNA]</scope>
    <source>
        <strain evidence="2 3">Mfrg269</strain>
    </source>
</reference>
<gene>
    <name evidence="2" type="ORF">DID88_003315</name>
</gene>
<feature type="compositionally biased region" description="Basic and acidic residues" evidence="1">
    <location>
        <begin position="14"/>
        <end position="30"/>
    </location>
</feature>
<keyword evidence="3" id="KW-1185">Reference proteome</keyword>
<dbReference type="AlphaFoldDB" id="A0A395IUZ2"/>
<sequence length="107" mass="11528">MYKSISEADGMIGIDRKGGGKGKEKQKCTDTAELPGSAGVEAQTNLIMHGTAQSTSSAAVSSKTSWMWHEKAMYQDIGLGFYFWERPRTVGLGHGDEKGEVASVLPF</sequence>
<protein>
    <submittedName>
        <fullName evidence="2">Uncharacterized protein</fullName>
    </submittedName>
</protein>